<keyword evidence="2" id="KW-1185">Reference proteome</keyword>
<organism evidence="1 2">
    <name type="scientific">Streptomyces indicus</name>
    <dbReference type="NCBI Taxonomy" id="417292"/>
    <lineage>
        <taxon>Bacteria</taxon>
        <taxon>Bacillati</taxon>
        <taxon>Actinomycetota</taxon>
        <taxon>Actinomycetes</taxon>
        <taxon>Kitasatosporales</taxon>
        <taxon>Streptomycetaceae</taxon>
        <taxon>Streptomyces</taxon>
    </lineage>
</organism>
<sequence length="149" mass="16063">MPSPGRGQTASTVRAAAGGRTDVRWRWTDHADADSLGANVMAETEFRATGVRIGRRLRSLTRAGQVRIKGGRLELLTSYGREIDSAPLAEVSAERPWYVPEDKALATVNGTRYSLTLGELDPPPGKSGPPAASRFIEAVREATARFRSG</sequence>
<gene>
    <name evidence="1" type="ORF">SAMN05421806_101160</name>
</gene>
<proteinExistence type="predicted"/>
<dbReference type="STRING" id="417292.SAMN05421806_101160"/>
<accession>A0A1G8TAX9</accession>
<evidence type="ECO:0000313" key="2">
    <source>
        <dbReference type="Proteomes" id="UP000199155"/>
    </source>
</evidence>
<dbReference type="Proteomes" id="UP000199155">
    <property type="component" value="Unassembled WGS sequence"/>
</dbReference>
<protein>
    <submittedName>
        <fullName evidence="1">Uncharacterized protein</fullName>
    </submittedName>
</protein>
<dbReference type="AlphaFoldDB" id="A0A1G8TAX9"/>
<evidence type="ECO:0000313" key="1">
    <source>
        <dbReference type="EMBL" id="SDJ38742.1"/>
    </source>
</evidence>
<dbReference type="EMBL" id="FNFF01000001">
    <property type="protein sequence ID" value="SDJ38742.1"/>
    <property type="molecule type" value="Genomic_DNA"/>
</dbReference>
<reference evidence="1 2" key="1">
    <citation type="submission" date="2016-10" db="EMBL/GenBank/DDBJ databases">
        <authorList>
            <person name="de Groot N.N."/>
        </authorList>
    </citation>
    <scope>NUCLEOTIDE SEQUENCE [LARGE SCALE GENOMIC DNA]</scope>
    <source>
        <strain evidence="1 2">CGMCC 4.5727</strain>
    </source>
</reference>
<name>A0A1G8TAX9_9ACTN</name>